<dbReference type="FunCoup" id="F6GZN3">
    <property type="interactions" value="1682"/>
</dbReference>
<dbReference type="Gene3D" id="1.10.20.10">
    <property type="entry name" value="Histone, subunit A"/>
    <property type="match status" value="1"/>
</dbReference>
<reference evidence="10" key="1">
    <citation type="journal article" date="2007" name="Nature">
        <title>The grapevine genome sequence suggests ancestral hexaploidization in major angiosperm phyla.</title>
        <authorList>
            <consortium name="The French-Italian Public Consortium for Grapevine Genome Characterization."/>
            <person name="Jaillon O."/>
            <person name="Aury J.-M."/>
            <person name="Noel B."/>
            <person name="Policriti A."/>
            <person name="Clepet C."/>
            <person name="Casagrande A."/>
            <person name="Choisne N."/>
            <person name="Aubourg S."/>
            <person name="Vitulo N."/>
            <person name="Jubin C."/>
            <person name="Vezzi A."/>
            <person name="Legeai F."/>
            <person name="Hugueney P."/>
            <person name="Dasilva C."/>
            <person name="Horner D."/>
            <person name="Mica E."/>
            <person name="Jublot D."/>
            <person name="Poulain J."/>
            <person name="Bruyere C."/>
            <person name="Billault A."/>
            <person name="Segurens B."/>
            <person name="Gouyvenoux M."/>
            <person name="Ugarte E."/>
            <person name="Cattonaro F."/>
            <person name="Anthouard V."/>
            <person name="Vico V."/>
            <person name="Del Fabbro C."/>
            <person name="Alaux M."/>
            <person name="Di Gaspero G."/>
            <person name="Dumas V."/>
            <person name="Felice N."/>
            <person name="Paillard S."/>
            <person name="Juman I."/>
            <person name="Moroldo M."/>
            <person name="Scalabrin S."/>
            <person name="Canaguier A."/>
            <person name="Le Clainche I."/>
            <person name="Malacrida G."/>
            <person name="Durand E."/>
            <person name="Pesole G."/>
            <person name="Laucou V."/>
            <person name="Chatelet P."/>
            <person name="Merdinoglu D."/>
            <person name="Delledonne M."/>
            <person name="Pezzotti M."/>
            <person name="Lecharny A."/>
            <person name="Scarpelli C."/>
            <person name="Artiguenave F."/>
            <person name="Pe M.E."/>
            <person name="Valle G."/>
            <person name="Morgante M."/>
            <person name="Caboche M."/>
            <person name="Adam-Blondon A.-F."/>
            <person name="Weissenbach J."/>
            <person name="Quetier F."/>
            <person name="Wincker P."/>
        </authorList>
    </citation>
    <scope>NUCLEOTIDE SEQUENCE [LARGE SCALE GENOMIC DNA]</scope>
    <source>
        <strain evidence="10">cv. Pinot noir / PN40024</strain>
    </source>
</reference>
<feature type="compositionally biased region" description="Polar residues" evidence="7">
    <location>
        <begin position="378"/>
        <end position="394"/>
    </location>
</feature>
<evidence type="ECO:0000256" key="6">
    <source>
        <dbReference type="ARBA" id="ARBA00058775"/>
    </source>
</evidence>
<dbReference type="GO" id="GO:0005669">
    <property type="term" value="C:transcription factor TFIID complex"/>
    <property type="evidence" value="ECO:0000318"/>
    <property type="project" value="GO_Central"/>
</dbReference>
<evidence type="ECO:0000256" key="1">
    <source>
        <dbReference type="ARBA" id="ARBA00004123"/>
    </source>
</evidence>
<name>F6GZN3_VITVI</name>
<evidence type="ECO:0000313" key="9">
    <source>
        <dbReference type="EMBL" id="CCB45765.1"/>
    </source>
</evidence>
<feature type="region of interest" description="Disordered" evidence="7">
    <location>
        <begin position="754"/>
        <end position="792"/>
    </location>
</feature>
<dbReference type="STRING" id="29760.F6GZN3"/>
<dbReference type="HOGENOM" id="CLU_011622_0_0_1"/>
<dbReference type="GO" id="GO:0003677">
    <property type="term" value="F:DNA binding"/>
    <property type="evidence" value="ECO:0000318"/>
    <property type="project" value="GO_Central"/>
</dbReference>
<evidence type="ECO:0000256" key="4">
    <source>
        <dbReference type="ARBA" id="ARBA00023163"/>
    </source>
</evidence>
<dbReference type="Pfam" id="PF05236">
    <property type="entry name" value="TAF4"/>
    <property type="match status" value="1"/>
</dbReference>
<keyword evidence="5" id="KW-0539">Nucleus</keyword>
<evidence type="ECO:0000256" key="3">
    <source>
        <dbReference type="ARBA" id="ARBA00023015"/>
    </source>
</evidence>
<gene>
    <name evidence="9" type="ordered locus">VIT_18s0001g09310</name>
</gene>
<feature type="compositionally biased region" description="Polar residues" evidence="7">
    <location>
        <begin position="483"/>
        <end position="503"/>
    </location>
</feature>
<feature type="region of interest" description="Disordered" evidence="7">
    <location>
        <begin position="117"/>
        <end position="137"/>
    </location>
</feature>
<feature type="compositionally biased region" description="Low complexity" evidence="7">
    <location>
        <begin position="261"/>
        <end position="274"/>
    </location>
</feature>
<organism evidence="9 10">
    <name type="scientific">Vitis vinifera</name>
    <name type="common">Grape</name>
    <dbReference type="NCBI Taxonomy" id="29760"/>
    <lineage>
        <taxon>Eukaryota</taxon>
        <taxon>Viridiplantae</taxon>
        <taxon>Streptophyta</taxon>
        <taxon>Embryophyta</taxon>
        <taxon>Tracheophyta</taxon>
        <taxon>Spermatophyta</taxon>
        <taxon>Magnoliopsida</taxon>
        <taxon>eudicotyledons</taxon>
        <taxon>Gunneridae</taxon>
        <taxon>Pentapetalae</taxon>
        <taxon>rosids</taxon>
        <taxon>Vitales</taxon>
        <taxon>Vitaceae</taxon>
        <taxon>Viteae</taxon>
        <taxon>Vitis</taxon>
    </lineage>
</organism>
<dbReference type="InterPro" id="IPR009072">
    <property type="entry name" value="Histone-fold"/>
</dbReference>
<evidence type="ECO:0000313" key="10">
    <source>
        <dbReference type="Proteomes" id="UP000009183"/>
    </source>
</evidence>
<evidence type="ECO:0000256" key="5">
    <source>
        <dbReference type="ARBA" id="ARBA00023242"/>
    </source>
</evidence>
<dbReference type="Pfam" id="PF12174">
    <property type="entry name" value="RST"/>
    <property type="match status" value="1"/>
</dbReference>
<dbReference type="PANTHER" id="PTHR15138">
    <property type="entry name" value="TRANSCRIPTION INITIATION FACTOR TFIID SUBUNIT 4"/>
    <property type="match status" value="1"/>
</dbReference>
<feature type="compositionally biased region" description="Low complexity" evidence="7">
    <location>
        <begin position="341"/>
        <end position="356"/>
    </location>
</feature>
<dbReference type="InParanoid" id="F6GZN3"/>
<feature type="compositionally biased region" description="Low complexity" evidence="7">
    <location>
        <begin position="71"/>
        <end position="88"/>
    </location>
</feature>
<evidence type="ECO:0000256" key="2">
    <source>
        <dbReference type="ARBA" id="ARBA00006178"/>
    </source>
</evidence>
<dbReference type="ExpressionAtlas" id="F6GZN3">
    <property type="expression patterns" value="baseline and differential"/>
</dbReference>
<dbReference type="AlphaFoldDB" id="F6GZN3"/>
<comment type="function">
    <text evidence="6">TAFs are components of the transcription factor IID (TFIID) complex that is essential for mediating regulation of RNA polymerase transcription.</text>
</comment>
<dbReference type="InterPro" id="IPR007900">
    <property type="entry name" value="TAF4_C"/>
</dbReference>
<feature type="compositionally biased region" description="Low complexity" evidence="7">
    <location>
        <begin position="117"/>
        <end position="130"/>
    </location>
</feature>
<dbReference type="FunFam" id="1.10.20.10:FF:000015">
    <property type="entry name" value="Transcription initiation factor TFIID subunit 4B"/>
    <property type="match status" value="1"/>
</dbReference>
<dbReference type="PROSITE" id="PS51879">
    <property type="entry name" value="RST"/>
    <property type="match status" value="1"/>
</dbReference>
<dbReference type="InterPro" id="IPR045144">
    <property type="entry name" value="TAF4"/>
</dbReference>
<dbReference type="EMBL" id="FN595227">
    <property type="protein sequence ID" value="CCB45765.1"/>
    <property type="molecule type" value="Genomic_DNA"/>
</dbReference>
<dbReference type="GO" id="GO:0046982">
    <property type="term" value="F:protein heterodimerization activity"/>
    <property type="evidence" value="ECO:0007669"/>
    <property type="project" value="InterPro"/>
</dbReference>
<proteinExistence type="inferred from homology"/>
<feature type="compositionally biased region" description="Basic and acidic residues" evidence="7">
    <location>
        <begin position="850"/>
        <end position="861"/>
    </location>
</feature>
<dbReference type="PaxDb" id="29760-VIT_18s0001g09310.t01"/>
<accession>F6GZN3</accession>
<evidence type="ECO:0000256" key="7">
    <source>
        <dbReference type="SAM" id="MobiDB-lite"/>
    </source>
</evidence>
<feature type="compositionally biased region" description="Polar residues" evidence="7">
    <location>
        <begin position="564"/>
        <end position="576"/>
    </location>
</feature>
<feature type="compositionally biased region" description="Acidic residues" evidence="7">
    <location>
        <begin position="1"/>
        <end position="10"/>
    </location>
</feature>
<keyword evidence="4" id="KW-0804">Transcription</keyword>
<feature type="region of interest" description="Disordered" evidence="7">
    <location>
        <begin position="1"/>
        <end position="104"/>
    </location>
</feature>
<dbReference type="CDD" id="cd08045">
    <property type="entry name" value="HFD_TAF4"/>
    <property type="match status" value="1"/>
</dbReference>
<feature type="compositionally biased region" description="Polar residues" evidence="7">
    <location>
        <begin position="449"/>
        <end position="474"/>
    </location>
</feature>
<feature type="compositionally biased region" description="Polar residues" evidence="7">
    <location>
        <begin position="32"/>
        <end position="66"/>
    </location>
</feature>
<dbReference type="PANTHER" id="PTHR15138:SF14">
    <property type="entry name" value="TRANSCRIPTION INITIATION FACTOR TFIID SUBUNIT 4"/>
    <property type="match status" value="1"/>
</dbReference>
<feature type="region of interest" description="Disordered" evidence="7">
    <location>
        <begin position="258"/>
        <end position="503"/>
    </location>
</feature>
<sequence length="926" mass="102105">MKLLEEDEDETMHSGADVEALTAALNRDIEGDTSTSQPSDSENVLSQGSNHTSSQLFSQWQTSSQDENTDSQSQQELKSLQQQELNSSDLEQKQHGSGVENQQQVDASHDINRLPLQQKQSQDDPQQLQSEPNPIQFSQAPGIQISEKNSVQIPEPDRIHNPDKQHQFPELQKINNQQGIATEQASNSGNQNKHIPFGMLLPSIIPHLDKDRALQLRTLYAKLKKNEIPKLAFVRLMRGIVGDQMLKLAVMKLQQSPTGPSQFQLQSQASALQQHLKTPSSIGSQFSDPHSFSQLHQKGQSTPADSSHMPSSAMKVQTDSSYPTTETNSQKPREMERQSDSHGMQGSQMSSSSLSSAKQEREHSTPFTMYGSAGGNYHSYTGTNVNTSATSTKQQPHDSQMRQVPLHQNIGSTQMGGTSQAMNPMSVPKFERQSSVNDPKRVQGGSLPHPSNSSTLQQSSVPWQSSTNKEQISSMAYVKQEPADQTNEQQQKSQLSTPQSLSSFPAVQVEKGNAIPGILKDESLEKQASRIGFSSSMSMLPPNSVSSSMGTHLDPNVTLGSRIPSVTSPVGINTRTPPKKPSIGQKKPLEALGSSPPLPSKKQKVSGAFLDQSIEQLNDVTAVSGVNLREEEEQLFSGPKEDSRVSEASRRVVQEEEERLILQKAPLQKKLAEIMARCSLKNISNDVERCLSLCVEERLRGFISNLIRLSKQRADVEKPRHRSIITSDIRQQILIMNHKAREEWEKKQAEAEKLRKLNEPEGSTGVDGDKDKDEGRVKSLKANKEEDDKMRTTAANVAARAAVGGDDMLSKWQLMAEQARQKREGGIDAASGSQPGKDASRKLSSTSGRNARENQEAEKRGYSTVVSSPGGVRKFGRNNAIVPQTRVARNITVKDVISVLEREPQMLKSTLIYRLYEKMRSGAATE</sequence>
<comment type="subcellular location">
    <subcellularLocation>
        <location evidence="1">Nucleus</location>
    </subcellularLocation>
</comment>
<feature type="compositionally biased region" description="Polar residues" evidence="7">
    <location>
        <begin position="409"/>
        <end position="423"/>
    </location>
</feature>
<dbReference type="eggNOG" id="KOG2341">
    <property type="taxonomic scope" value="Eukaryota"/>
</dbReference>
<feature type="compositionally biased region" description="Basic and acidic residues" evidence="7">
    <location>
        <begin position="331"/>
        <end position="340"/>
    </location>
</feature>
<protein>
    <recommendedName>
        <fullName evidence="8">RST domain-containing protein</fullName>
    </recommendedName>
</protein>
<feature type="region of interest" description="Disordered" evidence="7">
    <location>
        <begin position="817"/>
        <end position="870"/>
    </location>
</feature>
<dbReference type="OrthoDB" id="21060at2759"/>
<feature type="compositionally biased region" description="Basic and acidic residues" evidence="7">
    <location>
        <begin position="767"/>
        <end position="791"/>
    </location>
</feature>
<keyword evidence="3" id="KW-0805">Transcription regulation</keyword>
<dbReference type="GO" id="GO:0006367">
    <property type="term" value="P:transcription initiation at RNA polymerase II promoter"/>
    <property type="evidence" value="ECO:0000318"/>
    <property type="project" value="GO_Central"/>
</dbReference>
<dbReference type="Proteomes" id="UP000009183">
    <property type="component" value="Chromosome 18"/>
</dbReference>
<feature type="region of interest" description="Disordered" evidence="7">
    <location>
        <begin position="561"/>
        <end position="605"/>
    </location>
</feature>
<keyword evidence="10" id="KW-1185">Reference proteome</keyword>
<feature type="compositionally biased region" description="Polar residues" evidence="7">
    <location>
        <begin position="275"/>
        <end position="330"/>
    </location>
</feature>
<evidence type="ECO:0000259" key="8">
    <source>
        <dbReference type="PROSITE" id="PS51879"/>
    </source>
</evidence>
<feature type="domain" description="RST" evidence="8">
    <location>
        <begin position="188"/>
        <end position="259"/>
    </location>
</feature>
<dbReference type="InterPro" id="IPR022003">
    <property type="entry name" value="RST"/>
</dbReference>
<comment type="similarity">
    <text evidence="2">Belongs to the TAF4 family.</text>
</comment>